<organism evidence="2 3">
    <name type="scientific">Actinoallomurus liliacearum</name>
    <dbReference type="NCBI Taxonomy" id="1080073"/>
    <lineage>
        <taxon>Bacteria</taxon>
        <taxon>Bacillati</taxon>
        <taxon>Actinomycetota</taxon>
        <taxon>Actinomycetes</taxon>
        <taxon>Streptosporangiales</taxon>
        <taxon>Thermomonosporaceae</taxon>
        <taxon>Actinoallomurus</taxon>
    </lineage>
</organism>
<accession>A0ABP8TYC1</accession>
<name>A0ABP8TYC1_9ACTN</name>
<dbReference type="EMBL" id="BAABHJ010000040">
    <property type="protein sequence ID" value="GAA4617857.1"/>
    <property type="molecule type" value="Genomic_DNA"/>
</dbReference>
<gene>
    <name evidence="2" type="ORF">GCM10023195_79910</name>
</gene>
<keyword evidence="3" id="KW-1185">Reference proteome</keyword>
<protein>
    <submittedName>
        <fullName evidence="2">Uncharacterized protein</fullName>
    </submittedName>
</protein>
<evidence type="ECO:0000313" key="3">
    <source>
        <dbReference type="Proteomes" id="UP001500212"/>
    </source>
</evidence>
<sequence length="61" mass="6677">MRPSAVPWTTLECAGKAVRAEAALDVTLTPANRRQMRKARGFVHSSQGSSDCSELRPHVLQ</sequence>
<proteinExistence type="predicted"/>
<dbReference type="Proteomes" id="UP001500212">
    <property type="component" value="Unassembled WGS sequence"/>
</dbReference>
<evidence type="ECO:0000256" key="1">
    <source>
        <dbReference type="SAM" id="MobiDB-lite"/>
    </source>
</evidence>
<comment type="caution">
    <text evidence="2">The sequence shown here is derived from an EMBL/GenBank/DDBJ whole genome shotgun (WGS) entry which is preliminary data.</text>
</comment>
<feature type="region of interest" description="Disordered" evidence="1">
    <location>
        <begin position="33"/>
        <end position="61"/>
    </location>
</feature>
<evidence type="ECO:0000313" key="2">
    <source>
        <dbReference type="EMBL" id="GAA4617857.1"/>
    </source>
</evidence>
<reference evidence="3" key="1">
    <citation type="journal article" date="2019" name="Int. J. Syst. Evol. Microbiol.">
        <title>The Global Catalogue of Microorganisms (GCM) 10K type strain sequencing project: providing services to taxonomists for standard genome sequencing and annotation.</title>
        <authorList>
            <consortium name="The Broad Institute Genomics Platform"/>
            <consortium name="The Broad Institute Genome Sequencing Center for Infectious Disease"/>
            <person name="Wu L."/>
            <person name="Ma J."/>
        </authorList>
    </citation>
    <scope>NUCLEOTIDE SEQUENCE [LARGE SCALE GENOMIC DNA]</scope>
    <source>
        <strain evidence="3">JCM 17938</strain>
    </source>
</reference>